<feature type="transmembrane region" description="Helical" evidence="1">
    <location>
        <begin position="48"/>
        <end position="68"/>
    </location>
</feature>
<keyword evidence="1" id="KW-0472">Membrane</keyword>
<sequence length="124" mass="12155">MITSGQSFGVSGESGVFGLTGLFGVSTSLGVLGVWTSPGVLGVWTSPGVFAVSAAVLVVLACVSVALADGDTVARSLSCDAPAVPATAAPPTPSTAAVPITAQVLRGFLMVCLLRRRAPPSGAV</sequence>
<evidence type="ECO:0000313" key="2">
    <source>
        <dbReference type="EMBL" id="MFI7586063.1"/>
    </source>
</evidence>
<organism evidence="2 3">
    <name type="scientific">Spongisporangium articulatum</name>
    <dbReference type="NCBI Taxonomy" id="3362603"/>
    <lineage>
        <taxon>Bacteria</taxon>
        <taxon>Bacillati</taxon>
        <taxon>Actinomycetota</taxon>
        <taxon>Actinomycetes</taxon>
        <taxon>Kineosporiales</taxon>
        <taxon>Kineosporiaceae</taxon>
        <taxon>Spongisporangium</taxon>
    </lineage>
</organism>
<accession>A0ABW8AI69</accession>
<keyword evidence="1" id="KW-0812">Transmembrane</keyword>
<dbReference type="RefSeq" id="WP_398275049.1">
    <property type="nucleotide sequence ID" value="NZ_JBITLV010000001.1"/>
</dbReference>
<reference evidence="2 3" key="1">
    <citation type="submission" date="2024-10" db="EMBL/GenBank/DDBJ databases">
        <title>The Natural Products Discovery Center: Release of the First 8490 Sequenced Strains for Exploring Actinobacteria Biosynthetic Diversity.</title>
        <authorList>
            <person name="Kalkreuter E."/>
            <person name="Kautsar S.A."/>
            <person name="Yang D."/>
            <person name="Bader C.D."/>
            <person name="Teijaro C.N."/>
            <person name="Fluegel L."/>
            <person name="Davis C.M."/>
            <person name="Simpson J.R."/>
            <person name="Lauterbach L."/>
            <person name="Steele A.D."/>
            <person name="Gui C."/>
            <person name="Meng S."/>
            <person name="Li G."/>
            <person name="Viehrig K."/>
            <person name="Ye F."/>
            <person name="Su P."/>
            <person name="Kiefer A.F."/>
            <person name="Nichols A."/>
            <person name="Cepeda A.J."/>
            <person name="Yan W."/>
            <person name="Fan B."/>
            <person name="Jiang Y."/>
            <person name="Adhikari A."/>
            <person name="Zheng C.-J."/>
            <person name="Schuster L."/>
            <person name="Cowan T.M."/>
            <person name="Smanski M.J."/>
            <person name="Chevrette M.G."/>
            <person name="De Carvalho L.P.S."/>
            <person name="Shen B."/>
        </authorList>
    </citation>
    <scope>NUCLEOTIDE SEQUENCE [LARGE SCALE GENOMIC DNA]</scope>
    <source>
        <strain evidence="2 3">NPDC049639</strain>
    </source>
</reference>
<protein>
    <submittedName>
        <fullName evidence="2">Uncharacterized protein</fullName>
    </submittedName>
</protein>
<name>A0ABW8AI69_9ACTN</name>
<dbReference type="Proteomes" id="UP001612915">
    <property type="component" value="Unassembled WGS sequence"/>
</dbReference>
<feature type="transmembrane region" description="Helical" evidence="1">
    <location>
        <begin position="16"/>
        <end position="36"/>
    </location>
</feature>
<gene>
    <name evidence="2" type="ORF">ACIB24_03185</name>
</gene>
<keyword evidence="1" id="KW-1133">Transmembrane helix</keyword>
<dbReference type="EMBL" id="JBITLV010000001">
    <property type="protein sequence ID" value="MFI7586063.1"/>
    <property type="molecule type" value="Genomic_DNA"/>
</dbReference>
<evidence type="ECO:0000256" key="1">
    <source>
        <dbReference type="SAM" id="Phobius"/>
    </source>
</evidence>
<keyword evidence="3" id="KW-1185">Reference proteome</keyword>
<evidence type="ECO:0000313" key="3">
    <source>
        <dbReference type="Proteomes" id="UP001612915"/>
    </source>
</evidence>
<comment type="caution">
    <text evidence="2">The sequence shown here is derived from an EMBL/GenBank/DDBJ whole genome shotgun (WGS) entry which is preliminary data.</text>
</comment>
<proteinExistence type="predicted"/>